<dbReference type="PANTHER" id="PTHR36220">
    <property type="entry name" value="UNNAMED PRODUCT"/>
    <property type="match status" value="1"/>
</dbReference>
<name>A0AB34JTU1_PRYPA</name>
<dbReference type="InterPro" id="IPR037293">
    <property type="entry name" value="Gal_Oxidase_central_sf"/>
</dbReference>
<dbReference type="EMBL" id="JBGBPQ010000005">
    <property type="protein sequence ID" value="KAL1524056.1"/>
    <property type="molecule type" value="Genomic_DNA"/>
</dbReference>
<organism evidence="3 4">
    <name type="scientific">Prymnesium parvum</name>
    <name type="common">Toxic golden alga</name>
    <dbReference type="NCBI Taxonomy" id="97485"/>
    <lineage>
        <taxon>Eukaryota</taxon>
        <taxon>Haptista</taxon>
        <taxon>Haptophyta</taxon>
        <taxon>Prymnesiophyceae</taxon>
        <taxon>Prymnesiales</taxon>
        <taxon>Prymnesiaceae</taxon>
        <taxon>Prymnesium</taxon>
    </lineage>
</organism>
<protein>
    <recommendedName>
        <fullName evidence="5">Peptidase S74 domain-containing protein</fullName>
    </recommendedName>
</protein>
<comment type="caution">
    <text evidence="3">The sequence shown here is derived from an EMBL/GenBank/DDBJ whole genome shotgun (WGS) entry which is preliminary data.</text>
</comment>
<feature type="coiled-coil region" evidence="1">
    <location>
        <begin position="459"/>
        <end position="486"/>
    </location>
</feature>
<proteinExistence type="predicted"/>
<dbReference type="InterPro" id="IPR011043">
    <property type="entry name" value="Gal_Oxase/kelch_b-propeller"/>
</dbReference>
<feature type="chain" id="PRO_5044349094" description="Peptidase S74 domain-containing protein" evidence="2">
    <location>
        <begin position="20"/>
        <end position="503"/>
    </location>
</feature>
<reference evidence="3 4" key="1">
    <citation type="journal article" date="2024" name="Science">
        <title>Giant polyketide synthase enzymes in the biosynthesis of giant marine polyether toxins.</title>
        <authorList>
            <person name="Fallon T.R."/>
            <person name="Shende V.V."/>
            <person name="Wierzbicki I.H."/>
            <person name="Pendleton A.L."/>
            <person name="Watervoot N.F."/>
            <person name="Auber R.P."/>
            <person name="Gonzalez D.J."/>
            <person name="Wisecaver J.H."/>
            <person name="Moore B.S."/>
        </authorList>
    </citation>
    <scope>NUCLEOTIDE SEQUENCE [LARGE SCALE GENOMIC DNA]</scope>
    <source>
        <strain evidence="3 4">12B1</strain>
    </source>
</reference>
<dbReference type="AlphaFoldDB" id="A0AB34JTU1"/>
<dbReference type="CDD" id="cd15482">
    <property type="entry name" value="Sialidase_non-viral"/>
    <property type="match status" value="1"/>
</dbReference>
<dbReference type="Proteomes" id="UP001515480">
    <property type="component" value="Unassembled WGS sequence"/>
</dbReference>
<accession>A0AB34JTU1</accession>
<evidence type="ECO:0000256" key="1">
    <source>
        <dbReference type="SAM" id="Coils"/>
    </source>
</evidence>
<dbReference type="SUPFAM" id="SSF50965">
    <property type="entry name" value="Galactose oxidase, central domain"/>
    <property type="match status" value="2"/>
</dbReference>
<keyword evidence="2" id="KW-0732">Signal</keyword>
<feature type="signal peptide" evidence="2">
    <location>
        <begin position="1"/>
        <end position="19"/>
    </location>
</feature>
<dbReference type="PANTHER" id="PTHR36220:SF1">
    <property type="entry name" value="GAMMA TUBULIN COMPLEX COMPONENT C-TERMINAL DOMAIN-CONTAINING PROTEIN"/>
    <property type="match status" value="1"/>
</dbReference>
<evidence type="ECO:0000313" key="4">
    <source>
        <dbReference type="Proteomes" id="UP001515480"/>
    </source>
</evidence>
<keyword evidence="1" id="KW-0175">Coiled coil</keyword>
<evidence type="ECO:0008006" key="5">
    <source>
        <dbReference type="Google" id="ProtNLM"/>
    </source>
</evidence>
<evidence type="ECO:0000256" key="2">
    <source>
        <dbReference type="SAM" id="SignalP"/>
    </source>
</evidence>
<gene>
    <name evidence="3" type="ORF">AB1Y20_018967</name>
</gene>
<sequence length="503" mass="50728">MITFVTIAALLPLSQVAWSQLGADIDAEAVGDWSTSVSLSSDGTIVAIGAPFNDGTGPDSGHVRVFKYSGSSWSQLGADIDAEAAGDASGQSISLSSDGTIVAIGAQFNIGAGSRPGHVRVYKYSGSSWSQLGADIDGEAAGDRSGAGPAAVSLSSDGTIVAIGADYNDGAAPDAGHVRVFKYSGSSWSQLGADIDGEAAGDWSGHAVSLSSDGTIVAIGAQLTLLGADIDGEAAGDWSGHAVSLSSDGTIVAIGAYRNGGTGPYAGHVRVYKYSGSSWSQLGADIDGEAAGDWSGHAVSLSSDGTIVAIGAILNDGAGHVRVYRYSGSSWSQLGADIDGEAAGDWYGHAVSLSSDGRIVAISAPFDDGTGIDVGYVRVLELVGLHSPPSPPALPGPNSSLADDAQNADISDGAVLELTGEAPRIHFGDVENPTCYIVMDHGAQSLSTSCDITIRNASIASLFNKNAELKASIADLEGRVAALERMIATILAPPVSPPLSPPP</sequence>
<keyword evidence="4" id="KW-1185">Reference proteome</keyword>
<evidence type="ECO:0000313" key="3">
    <source>
        <dbReference type="EMBL" id="KAL1524056.1"/>
    </source>
</evidence>
<dbReference type="Gene3D" id="2.130.10.80">
    <property type="entry name" value="Galactose oxidase/kelch, beta-propeller"/>
    <property type="match status" value="1"/>
</dbReference>